<keyword evidence="3" id="KW-0808">Transferase</keyword>
<comment type="caution">
    <text evidence="3">The sequence shown here is derived from an EMBL/GenBank/DDBJ whole genome shotgun (WGS) entry which is preliminary data.</text>
</comment>
<evidence type="ECO:0000259" key="1">
    <source>
        <dbReference type="Pfam" id="PF00534"/>
    </source>
</evidence>
<dbReference type="GO" id="GO:0016757">
    <property type="term" value="F:glycosyltransferase activity"/>
    <property type="evidence" value="ECO:0007669"/>
    <property type="project" value="InterPro"/>
</dbReference>
<feature type="domain" description="Glycosyl transferase family 1" evidence="1">
    <location>
        <begin position="173"/>
        <end position="308"/>
    </location>
</feature>
<dbReference type="EMBL" id="QSAF01000007">
    <property type="protein sequence ID" value="RGW34255.1"/>
    <property type="molecule type" value="Genomic_DNA"/>
</dbReference>
<dbReference type="Pfam" id="PF00534">
    <property type="entry name" value="Glycos_transf_1"/>
    <property type="match status" value="1"/>
</dbReference>
<evidence type="ECO:0000259" key="2">
    <source>
        <dbReference type="Pfam" id="PF13439"/>
    </source>
</evidence>
<dbReference type="Pfam" id="PF13439">
    <property type="entry name" value="Glyco_transf_4"/>
    <property type="match status" value="1"/>
</dbReference>
<dbReference type="RefSeq" id="WP_117857819.1">
    <property type="nucleotide sequence ID" value="NZ_JAQCOO010000011.1"/>
</dbReference>
<protein>
    <submittedName>
        <fullName evidence="3">Glycosyltransferase</fullName>
    </submittedName>
</protein>
<dbReference type="InterPro" id="IPR028098">
    <property type="entry name" value="Glyco_trans_4-like_N"/>
</dbReference>
<dbReference type="AlphaFoldDB" id="A0A413B7F3"/>
<dbReference type="Gene3D" id="3.40.50.2000">
    <property type="entry name" value="Glycogen Phosphorylase B"/>
    <property type="match status" value="2"/>
</dbReference>
<evidence type="ECO:0000313" key="3">
    <source>
        <dbReference type="EMBL" id="RGW34255.1"/>
    </source>
</evidence>
<organism evidence="3 4">
    <name type="scientific">Bacteroides stercoris</name>
    <dbReference type="NCBI Taxonomy" id="46506"/>
    <lineage>
        <taxon>Bacteria</taxon>
        <taxon>Pseudomonadati</taxon>
        <taxon>Bacteroidota</taxon>
        <taxon>Bacteroidia</taxon>
        <taxon>Bacteroidales</taxon>
        <taxon>Bacteroidaceae</taxon>
        <taxon>Bacteroides</taxon>
    </lineage>
</organism>
<dbReference type="CDD" id="cd03801">
    <property type="entry name" value="GT4_PimA-like"/>
    <property type="match status" value="1"/>
</dbReference>
<proteinExistence type="predicted"/>
<dbReference type="SUPFAM" id="SSF53756">
    <property type="entry name" value="UDP-Glycosyltransferase/glycogen phosphorylase"/>
    <property type="match status" value="1"/>
</dbReference>
<dbReference type="PANTHER" id="PTHR12526">
    <property type="entry name" value="GLYCOSYLTRANSFERASE"/>
    <property type="match status" value="1"/>
</dbReference>
<feature type="domain" description="Glycosyltransferase subfamily 4-like N-terminal" evidence="2">
    <location>
        <begin position="62"/>
        <end position="155"/>
    </location>
</feature>
<gene>
    <name evidence="3" type="ORF">DWV77_07965</name>
</gene>
<dbReference type="InterPro" id="IPR001296">
    <property type="entry name" value="Glyco_trans_1"/>
</dbReference>
<sequence length="345" mass="39545">MKIAFLLPSLANKAPIIVANELVRLLLEKGHSCDVYYFDDICELPFACSTYRVNFFSKIDFASYDIIHSHGLRPDLYIFFHKPLIKSKCRFVSTIHSYIFKDLLYTYNSCVAIIAGCLWVLSLYRQDSIVVLSENAKEYYRKWLPASKLHVAYNTRNINFNISPEPEDIAIIQRFKGESKLIGVNAFLSPVKGIDMLIKALALLSGVKLCIIGTGQSKDELMALSRKLEVDDRCLFLGYRADAYRYLPLYDVYAMPSRSEGFPLTLLEAAIYSKPFICSDIPIFRELLLDNEASFFGLEDINSLKNAISYGLCHNDIGNNLHMKYMKLFSPSIFLNRYLKIYKSR</sequence>
<reference evidence="3 4" key="1">
    <citation type="submission" date="2018-08" db="EMBL/GenBank/DDBJ databases">
        <title>A genome reference for cultivated species of the human gut microbiota.</title>
        <authorList>
            <person name="Zou Y."/>
            <person name="Xue W."/>
            <person name="Luo G."/>
        </authorList>
    </citation>
    <scope>NUCLEOTIDE SEQUENCE [LARGE SCALE GENOMIC DNA]</scope>
    <source>
        <strain evidence="3 4">AF12-7</strain>
    </source>
</reference>
<accession>A0A413B7F3</accession>
<name>A0A413B7F3_BACSE</name>
<evidence type="ECO:0000313" key="4">
    <source>
        <dbReference type="Proteomes" id="UP000285150"/>
    </source>
</evidence>
<dbReference type="Proteomes" id="UP000285150">
    <property type="component" value="Unassembled WGS sequence"/>
</dbReference>